<dbReference type="EMBL" id="CADEAL010001913">
    <property type="protein sequence ID" value="CAB1436631.1"/>
    <property type="molecule type" value="Genomic_DNA"/>
</dbReference>
<protein>
    <submittedName>
        <fullName evidence="2">Uncharacterized protein</fullName>
    </submittedName>
</protein>
<feature type="region of interest" description="Disordered" evidence="1">
    <location>
        <begin position="88"/>
        <end position="120"/>
    </location>
</feature>
<proteinExistence type="predicted"/>
<sequence>MFGARRASERAPAQEERKRRKSSPGWRACRGKRRAAKNFRAEPKQNSRSTRRVTLVRLRPRGGCMAKTAAFDTRSECAIKIKNLALQPEAVGERRRPQRLITPSHDSTHQDSSSNKSISL</sequence>
<reference evidence="2" key="1">
    <citation type="submission" date="2020-03" db="EMBL/GenBank/DDBJ databases">
        <authorList>
            <person name="Weist P."/>
        </authorList>
    </citation>
    <scope>NUCLEOTIDE SEQUENCE</scope>
</reference>
<dbReference type="AlphaFoldDB" id="A0A9N7UTT1"/>
<gene>
    <name evidence="2" type="ORF">PLEPLA_LOCUS24664</name>
</gene>
<evidence type="ECO:0000313" key="3">
    <source>
        <dbReference type="Proteomes" id="UP001153269"/>
    </source>
</evidence>
<comment type="caution">
    <text evidence="2">The sequence shown here is derived from an EMBL/GenBank/DDBJ whole genome shotgun (WGS) entry which is preliminary data.</text>
</comment>
<feature type="compositionally biased region" description="Polar residues" evidence="1">
    <location>
        <begin position="110"/>
        <end position="120"/>
    </location>
</feature>
<feature type="compositionally biased region" description="Basic and acidic residues" evidence="1">
    <location>
        <begin position="1"/>
        <end position="17"/>
    </location>
</feature>
<evidence type="ECO:0000313" key="2">
    <source>
        <dbReference type="EMBL" id="CAB1436631.1"/>
    </source>
</evidence>
<feature type="region of interest" description="Disordered" evidence="1">
    <location>
        <begin position="1"/>
        <end position="55"/>
    </location>
</feature>
<organism evidence="2 3">
    <name type="scientific">Pleuronectes platessa</name>
    <name type="common">European plaice</name>
    <dbReference type="NCBI Taxonomy" id="8262"/>
    <lineage>
        <taxon>Eukaryota</taxon>
        <taxon>Metazoa</taxon>
        <taxon>Chordata</taxon>
        <taxon>Craniata</taxon>
        <taxon>Vertebrata</taxon>
        <taxon>Euteleostomi</taxon>
        <taxon>Actinopterygii</taxon>
        <taxon>Neopterygii</taxon>
        <taxon>Teleostei</taxon>
        <taxon>Neoteleostei</taxon>
        <taxon>Acanthomorphata</taxon>
        <taxon>Carangaria</taxon>
        <taxon>Pleuronectiformes</taxon>
        <taxon>Pleuronectoidei</taxon>
        <taxon>Pleuronectidae</taxon>
        <taxon>Pleuronectes</taxon>
    </lineage>
</organism>
<evidence type="ECO:0000256" key="1">
    <source>
        <dbReference type="SAM" id="MobiDB-lite"/>
    </source>
</evidence>
<name>A0A9N7UTT1_PLEPL</name>
<keyword evidence="3" id="KW-1185">Reference proteome</keyword>
<accession>A0A9N7UTT1</accession>
<dbReference type="Proteomes" id="UP001153269">
    <property type="component" value="Unassembled WGS sequence"/>
</dbReference>